<dbReference type="CDD" id="cd21510">
    <property type="entry name" value="agarase_cat"/>
    <property type="match status" value="1"/>
</dbReference>
<feature type="signal peptide" evidence="1">
    <location>
        <begin position="1"/>
        <end position="25"/>
    </location>
</feature>
<comment type="caution">
    <text evidence="3">The sequence shown here is derived from an EMBL/GenBank/DDBJ whole genome shotgun (WGS) entry which is preliminary data.</text>
</comment>
<evidence type="ECO:0000256" key="1">
    <source>
        <dbReference type="SAM" id="SignalP"/>
    </source>
</evidence>
<sequence>MFNYKVKPVVIMGAALLMHPALVFAQTETDINLNVKHSVGGVAEFDRKKFITLHATLNENGWDGEEDKLKYMMEDLNVYFGRDNGSMLWNLNQANEDPNRPGYIDPNYISQKGQENREIQYGTNSADRHQYDEHNDVMIGGQTSTFWQGRSTRPCCNKEGWEIAGADAIGEYMGRYVNEFYRNDGEAPSQGQSRPRLVEVLNEPLYELIDGEADSHVTPLDVFQFHNDVASTFKQFNDTALIGGYTTAFPIFEERDFARWNERMKLFIDTSGEYMDFFSIHIYDFNNLGNDGKVNFKGGRFEATFDMMEHYSNIRLGEVKPFVLSEYAGRDHKLEKNYWSSYRDWQSMKAISPLLLTQMARPNQILKSIPFINVKAIWGTSDGIPYNWRLLRQENESEAGLSGDWVFTDVVKFYELWSDVSGTRVDSKTTNPDVLIDTYVDGNKAYVILSNLEYEQETVYLNLFGHQQNDIQSVKIKHLHLDGANVALDIIEQNEAPEDFTLDTEATAIIEYTFNNELVIDHTAKEGKYYASTYNQAISANQSTNFTISNVSLSEYGDAVLRLGIGRALDKSRIPQVTFNGVNIDVPTNFSGDEQENRPEFFSLLEIPVPYDLLQEDNTVSVTFPDAGGRISSVAMQVFAHSTDFRTKSSPVTGVALSHDQHVLAVGETITLEGKALPFYAQNTAVTFSVDNTEVASITETGELTGLSAGTVVVTATSVEGGFIAESTITVEAPVAASLQLDNPSQYANTTYYTDGTLDISSLYNAGTGETVSDQFSGVSYLLRQLNANWGVVKDYSAVDYGAIGKQRGISTVSMPLENVTPTAQLPDGHFYFLFVRFASTDGTVKSTTFKGINIEESIVEENVDPSMSFDDANQYTSQTYISGDTLPVSVNYQAGTGNTVTDTLGGVKFFLRLIDKSSGSWQVVSDVIANDNSVVGMQSGIATANLSLTGVLPTASLPADHFYYLWVRFESSNGAKYSVNAFPITIEAENIEPSLSFDDLAQYTATTYLTSGSLDVNLNVEAGSGNVVTDGLDGVKVFLRHLRSNWSVVSDTIVYDASVVGEQTANASVSIPLAGRTPSAQLPEGDFYFLFVQFESSNGNKYSVAANPITIDSDFDHDGIGDSADNDDDNDGVPDSIDHFQYDDVYGVLGDFDGDNDVDRKDISYFVRALRDPLRHRPDFDFNGDGRVHQSDVSRLRTLCTRRNCAE</sequence>
<dbReference type="SMART" id="SM00635">
    <property type="entry name" value="BID_2"/>
    <property type="match status" value="1"/>
</dbReference>
<evidence type="ECO:0000259" key="2">
    <source>
        <dbReference type="SMART" id="SM00635"/>
    </source>
</evidence>
<dbReference type="Gene3D" id="3.20.20.80">
    <property type="entry name" value="Glycosidases"/>
    <property type="match status" value="1"/>
</dbReference>
<dbReference type="EMBL" id="JBELOE010000228">
    <property type="protein sequence ID" value="MER2492756.1"/>
    <property type="molecule type" value="Genomic_DNA"/>
</dbReference>
<organism evidence="3 4">
    <name type="scientific">Catenovulum sediminis</name>
    <dbReference type="NCBI Taxonomy" id="1740262"/>
    <lineage>
        <taxon>Bacteria</taxon>
        <taxon>Pseudomonadati</taxon>
        <taxon>Pseudomonadota</taxon>
        <taxon>Gammaproteobacteria</taxon>
        <taxon>Alteromonadales</taxon>
        <taxon>Alteromonadaceae</taxon>
        <taxon>Catenovulum</taxon>
    </lineage>
</organism>
<dbReference type="SUPFAM" id="SSF49373">
    <property type="entry name" value="Invasin/intimin cell-adhesion fragments"/>
    <property type="match status" value="1"/>
</dbReference>
<dbReference type="InterPro" id="IPR003343">
    <property type="entry name" value="Big_2"/>
</dbReference>
<dbReference type="InterPro" id="IPR041224">
    <property type="entry name" value="BPA_C"/>
</dbReference>
<dbReference type="Gene3D" id="2.60.120.1200">
    <property type="match status" value="1"/>
</dbReference>
<dbReference type="Pfam" id="PF18206">
    <property type="entry name" value="Porphyrn_cat_1"/>
    <property type="match status" value="1"/>
</dbReference>
<dbReference type="InterPro" id="IPR036439">
    <property type="entry name" value="Dockerin_dom_sf"/>
</dbReference>
<proteinExistence type="predicted"/>
<protein>
    <submittedName>
        <fullName evidence="3">Ig-like domain-containing protein</fullName>
    </submittedName>
</protein>
<dbReference type="InterPro" id="IPR017853">
    <property type="entry name" value="GH"/>
</dbReference>
<dbReference type="Pfam" id="PF18040">
    <property type="entry name" value="BPA_C"/>
    <property type="match status" value="1"/>
</dbReference>
<dbReference type="Proteomes" id="UP001467690">
    <property type="component" value="Unassembled WGS sequence"/>
</dbReference>
<feature type="chain" id="PRO_5045256464" evidence="1">
    <location>
        <begin position="26"/>
        <end position="1208"/>
    </location>
</feature>
<gene>
    <name evidence="3" type="ORF">ABS311_12795</name>
</gene>
<keyword evidence="4" id="KW-1185">Reference proteome</keyword>
<keyword evidence="1" id="KW-0732">Signal</keyword>
<accession>A0ABV1RIH8</accession>
<dbReference type="Gene3D" id="2.60.40.1080">
    <property type="match status" value="1"/>
</dbReference>
<dbReference type="PROSITE" id="PS00018">
    <property type="entry name" value="EF_HAND_1"/>
    <property type="match status" value="1"/>
</dbReference>
<feature type="domain" description="BIG2" evidence="2">
    <location>
        <begin position="651"/>
        <end position="728"/>
    </location>
</feature>
<evidence type="ECO:0000313" key="3">
    <source>
        <dbReference type="EMBL" id="MER2492756.1"/>
    </source>
</evidence>
<dbReference type="InterPro" id="IPR008964">
    <property type="entry name" value="Invasin/intimin_cell_adhesion"/>
</dbReference>
<dbReference type="Pfam" id="PF02368">
    <property type="entry name" value="Big_2"/>
    <property type="match status" value="1"/>
</dbReference>
<name>A0ABV1RIH8_9ALTE</name>
<dbReference type="RefSeq" id="WP_350402226.1">
    <property type="nucleotide sequence ID" value="NZ_JBELOE010000228.1"/>
</dbReference>
<dbReference type="InterPro" id="IPR040527">
    <property type="entry name" value="Beta-sand_Porphyrn"/>
</dbReference>
<reference evidence="3 4" key="1">
    <citation type="submission" date="2024-06" db="EMBL/GenBank/DDBJ databases">
        <authorList>
            <person name="Chen R.Y."/>
        </authorList>
    </citation>
    <scope>NUCLEOTIDE SEQUENCE [LARGE SCALE GENOMIC DNA]</scope>
    <source>
        <strain evidence="3 4">D2</strain>
    </source>
</reference>
<dbReference type="InterPro" id="IPR018247">
    <property type="entry name" value="EF_Hand_1_Ca_BS"/>
</dbReference>
<evidence type="ECO:0000313" key="4">
    <source>
        <dbReference type="Proteomes" id="UP001467690"/>
    </source>
</evidence>
<dbReference type="SUPFAM" id="SSF63446">
    <property type="entry name" value="Type I dockerin domain"/>
    <property type="match status" value="1"/>
</dbReference>
<dbReference type="SUPFAM" id="SSF51445">
    <property type="entry name" value="(Trans)glycosidases"/>
    <property type="match status" value="1"/>
</dbReference>